<keyword evidence="5" id="KW-0560">Oxidoreductase</keyword>
<dbReference type="Pfam" id="PF01494">
    <property type="entry name" value="FAD_binding_3"/>
    <property type="match status" value="1"/>
</dbReference>
<evidence type="ECO:0000313" key="5">
    <source>
        <dbReference type="EMBL" id="STX50389.1"/>
    </source>
</evidence>
<evidence type="ECO:0000256" key="1">
    <source>
        <dbReference type="ARBA" id="ARBA00001974"/>
    </source>
</evidence>
<dbReference type="InterPro" id="IPR036188">
    <property type="entry name" value="FAD/NAD-bd_sf"/>
</dbReference>
<dbReference type="InterPro" id="IPR002938">
    <property type="entry name" value="FAD-bd"/>
</dbReference>
<evidence type="ECO:0000313" key="6">
    <source>
        <dbReference type="Proteomes" id="UP000254794"/>
    </source>
</evidence>
<proteinExistence type="predicted"/>
<accession>A0A378JJJ8</accession>
<keyword evidence="2" id="KW-0285">Flavoprotein</keyword>
<organism evidence="5 6">
    <name type="scientific">Legionella busanensis</name>
    <dbReference type="NCBI Taxonomy" id="190655"/>
    <lineage>
        <taxon>Bacteria</taxon>
        <taxon>Pseudomonadati</taxon>
        <taxon>Pseudomonadota</taxon>
        <taxon>Gammaproteobacteria</taxon>
        <taxon>Legionellales</taxon>
        <taxon>Legionellaceae</taxon>
        <taxon>Legionella</taxon>
    </lineage>
</organism>
<name>A0A378JJJ8_9GAMM</name>
<dbReference type="Proteomes" id="UP000254794">
    <property type="component" value="Unassembled WGS sequence"/>
</dbReference>
<dbReference type="GO" id="GO:0018677">
    <property type="term" value="F:pentachlorophenol monooxygenase activity"/>
    <property type="evidence" value="ECO:0007669"/>
    <property type="project" value="UniProtKB-EC"/>
</dbReference>
<dbReference type="InterPro" id="IPR050641">
    <property type="entry name" value="RIFMO-like"/>
</dbReference>
<dbReference type="EC" id="1.14.13.50" evidence="5"/>
<dbReference type="Gene3D" id="3.50.50.60">
    <property type="entry name" value="FAD/NAD(P)-binding domain"/>
    <property type="match status" value="1"/>
</dbReference>
<evidence type="ECO:0000259" key="4">
    <source>
        <dbReference type="Pfam" id="PF01494"/>
    </source>
</evidence>
<dbReference type="PANTHER" id="PTHR43004:SF19">
    <property type="entry name" value="BINDING MONOOXYGENASE, PUTATIVE (JCVI)-RELATED"/>
    <property type="match status" value="1"/>
</dbReference>
<dbReference type="RefSeq" id="WP_115330111.1">
    <property type="nucleotide sequence ID" value="NZ_CAAAHP010000004.1"/>
</dbReference>
<dbReference type="Gene3D" id="3.30.70.2450">
    <property type="match status" value="1"/>
</dbReference>
<evidence type="ECO:0000256" key="3">
    <source>
        <dbReference type="ARBA" id="ARBA00022827"/>
    </source>
</evidence>
<dbReference type="EMBL" id="UGOD01000001">
    <property type="protein sequence ID" value="STX50389.1"/>
    <property type="molecule type" value="Genomic_DNA"/>
</dbReference>
<dbReference type="OrthoDB" id="8672648at2"/>
<dbReference type="PANTHER" id="PTHR43004">
    <property type="entry name" value="TRK SYSTEM POTASSIUM UPTAKE PROTEIN"/>
    <property type="match status" value="1"/>
</dbReference>
<comment type="cofactor">
    <cofactor evidence="1">
        <name>FAD</name>
        <dbReference type="ChEBI" id="CHEBI:57692"/>
    </cofactor>
</comment>
<reference evidence="5 6" key="1">
    <citation type="submission" date="2018-06" db="EMBL/GenBank/DDBJ databases">
        <authorList>
            <consortium name="Pathogen Informatics"/>
            <person name="Doyle S."/>
        </authorList>
    </citation>
    <scope>NUCLEOTIDE SEQUENCE [LARGE SCALE GENOMIC DNA]</scope>
    <source>
        <strain evidence="5 6">NCTC13316</strain>
    </source>
</reference>
<dbReference type="PRINTS" id="PR00420">
    <property type="entry name" value="RNGMNOXGNASE"/>
</dbReference>
<keyword evidence="6" id="KW-1185">Reference proteome</keyword>
<sequence>MAEQIIDALVVGAGPVGLFCANELSRHGVSCRIIDKKSTLSDKSKALAIHIRTLETFEDTSFLNDVLAEGHKVYGVLLKSDNGLLSEINFEKIGSNYNFLIDLPQNKTEDILYKGLCAKNIPLEWQTELISFQEGEPVIALVKKANGQTEEIATKWIIACDGAHSTLRHLCNAKFLGAEYKQQWWLADLYAQGDLPEDKIVIYTSLNGPLVCLPMGNKRYRLIMSMPANKQIQPTLEDIITLFNKRSSDEAKLYDPIWLADFSIHHRQIDHYRYSHVFFCGDAAHIHSPMGGQGLNTGIQDVYNLVWKLNLVLKGYARDTLLDSYQIERYPIAKAILKKTDLMTKMISLKSKPLINLRNKLMSKFTSYDFLMSPVVKDLAELNISYAKSPIVSAKGQKTRFHIGEFIPAITLKSLSQRTSKLLETICLGTLHNVFVFLQRKDFNEVEGKLMDLTQKYKLLLHIHLVLLDSLNISSQLPSIWLDENYIIQDRFNIKNSATMVVRPDKYIGYIESPFNLEHLKDWLESIFNINSDEAI</sequence>
<feature type="domain" description="FAD-binding" evidence="4">
    <location>
        <begin position="7"/>
        <end position="339"/>
    </location>
</feature>
<dbReference type="GO" id="GO:0071949">
    <property type="term" value="F:FAD binding"/>
    <property type="evidence" value="ECO:0007669"/>
    <property type="project" value="InterPro"/>
</dbReference>
<evidence type="ECO:0000256" key="2">
    <source>
        <dbReference type="ARBA" id="ARBA00022630"/>
    </source>
</evidence>
<gene>
    <name evidence="5" type="primary">pcpB</name>
    <name evidence="5" type="ORF">NCTC13316_00470</name>
</gene>
<protein>
    <submittedName>
        <fullName evidence="5">FAD dependent oxidoreductase</fullName>
        <ecNumber evidence="5">1.14.13.50</ecNumber>
    </submittedName>
</protein>
<dbReference type="AlphaFoldDB" id="A0A378JJJ8"/>
<dbReference type="SUPFAM" id="SSF51905">
    <property type="entry name" value="FAD/NAD(P)-binding domain"/>
    <property type="match status" value="1"/>
</dbReference>
<keyword evidence="3" id="KW-0274">FAD</keyword>